<gene>
    <name evidence="2" type="ORF">ENO77_00760</name>
</gene>
<dbReference type="InterPro" id="IPR002848">
    <property type="entry name" value="Translin_fam"/>
</dbReference>
<sequence>MNLHLDLGKIKEYLDNLENAREDMLKRGRDVLNLCRALISRVVRGEDATEYVGLLQEMYNELYNSVAKYPELFFSNTFFSIAIEYVEALQLYSIIKESKIVALDEIKVHPIPYILGLVEVIGELKRISLEDLRRDRFSDANRLLETAEELYNKISQFSYPDAMLPGFRRKLDIYRKVLEDWKKFLVDMESRKSLIQRLNEMMESFGLNTKQNR</sequence>
<keyword evidence="1" id="KW-0479">Metal-binding</keyword>
<evidence type="ECO:0008006" key="3">
    <source>
        <dbReference type="Google" id="ProtNLM"/>
    </source>
</evidence>
<evidence type="ECO:0000313" key="2">
    <source>
        <dbReference type="EMBL" id="HEW52703.1"/>
    </source>
</evidence>
<organism evidence="2">
    <name type="scientific">Ignisphaera aggregans</name>
    <dbReference type="NCBI Taxonomy" id="334771"/>
    <lineage>
        <taxon>Archaea</taxon>
        <taxon>Thermoproteota</taxon>
        <taxon>Thermoprotei</taxon>
        <taxon>Desulfurococcales</taxon>
        <taxon>Desulfurococcaceae</taxon>
        <taxon>Ignisphaera</taxon>
    </lineage>
</organism>
<feature type="binding site" evidence="1">
    <location>
        <position position="87"/>
    </location>
    <ligand>
        <name>Mg(2+)</name>
        <dbReference type="ChEBI" id="CHEBI:18420"/>
    </ligand>
</feature>
<evidence type="ECO:0000256" key="1">
    <source>
        <dbReference type="PIRSR" id="PIRSR602848-1"/>
    </source>
</evidence>
<dbReference type="InterPro" id="IPR036081">
    <property type="entry name" value="Translin_sf"/>
</dbReference>
<dbReference type="Gene3D" id="1.20.58.2140">
    <property type="match status" value="1"/>
</dbReference>
<dbReference type="CDD" id="cd14820">
    <property type="entry name" value="TRAX"/>
    <property type="match status" value="1"/>
</dbReference>
<keyword evidence="1" id="KW-0460">Magnesium</keyword>
<reference evidence="2" key="1">
    <citation type="journal article" date="2020" name="mSystems">
        <title>Genome- and Community-Level Interaction Insights into Carbon Utilization and Element Cycling Functions of Hydrothermarchaeota in Hydrothermal Sediment.</title>
        <authorList>
            <person name="Zhou Z."/>
            <person name="Liu Y."/>
            <person name="Xu W."/>
            <person name="Pan J."/>
            <person name="Luo Z.H."/>
            <person name="Li M."/>
        </authorList>
    </citation>
    <scope>NUCLEOTIDE SEQUENCE [LARGE SCALE GENOMIC DNA]</scope>
    <source>
        <strain evidence="2">SpSt-16</strain>
    </source>
</reference>
<dbReference type="GO" id="GO:0043565">
    <property type="term" value="F:sequence-specific DNA binding"/>
    <property type="evidence" value="ECO:0007669"/>
    <property type="project" value="InterPro"/>
</dbReference>
<proteinExistence type="predicted"/>
<protein>
    <recommendedName>
        <fullName evidence="3">Haloacid dehalogenase</fullName>
    </recommendedName>
</protein>
<dbReference type="AlphaFoldDB" id="A0A7C2Z140"/>
<comment type="caution">
    <text evidence="2">The sequence shown here is derived from an EMBL/GenBank/DDBJ whole genome shotgun (WGS) entry which is preliminary data.</text>
</comment>
<accession>A0A7C2Z140</accession>
<dbReference type="GO" id="GO:0046872">
    <property type="term" value="F:metal ion binding"/>
    <property type="evidence" value="ECO:0007669"/>
    <property type="project" value="UniProtKB-KW"/>
</dbReference>
<dbReference type="SUPFAM" id="SSF74784">
    <property type="entry name" value="Translin"/>
    <property type="match status" value="1"/>
</dbReference>
<dbReference type="PANTHER" id="PTHR10741">
    <property type="entry name" value="TRANSLIN AND TRANSLIN ASSOCIATED PROTEIN X"/>
    <property type="match status" value="1"/>
</dbReference>
<name>A0A7C2Z140_9CREN</name>
<dbReference type="EMBL" id="DSGT01000002">
    <property type="protein sequence ID" value="HEW52703.1"/>
    <property type="molecule type" value="Genomic_DNA"/>
</dbReference>
<feature type="binding site" evidence="1">
    <location>
        <position position="123"/>
    </location>
    <ligand>
        <name>Mg(2+)</name>
        <dbReference type="ChEBI" id="CHEBI:18420"/>
    </ligand>
</feature>